<dbReference type="KEGG" id="paj:PAJ_3264"/>
<evidence type="ECO:0000256" key="6">
    <source>
        <dbReference type="SAM" id="SignalP"/>
    </source>
</evidence>
<comment type="similarity">
    <text evidence="2">Belongs to the MipA/OmpV family.</text>
</comment>
<organism evidence="7 8">
    <name type="scientific">Pantoea ananatis (strain AJ13355)</name>
    <dbReference type="NCBI Taxonomy" id="932677"/>
    <lineage>
        <taxon>Bacteria</taxon>
        <taxon>Pseudomonadati</taxon>
        <taxon>Pseudomonadota</taxon>
        <taxon>Gammaproteobacteria</taxon>
        <taxon>Enterobacterales</taxon>
        <taxon>Erwiniaceae</taxon>
        <taxon>Pantoea</taxon>
    </lineage>
</organism>
<dbReference type="OrthoDB" id="8562138at2"/>
<dbReference type="eggNOG" id="COG3713">
    <property type="taxonomic scope" value="Bacteria"/>
</dbReference>
<dbReference type="AlphaFoldDB" id="A0A0H3L251"/>
<evidence type="ECO:0000313" key="7">
    <source>
        <dbReference type="EMBL" id="BAK13344.1"/>
    </source>
</evidence>
<proteinExistence type="inferred from homology"/>
<evidence type="ECO:0000256" key="2">
    <source>
        <dbReference type="ARBA" id="ARBA00005722"/>
    </source>
</evidence>
<dbReference type="PANTHER" id="PTHR38776:SF1">
    <property type="entry name" value="MLTA-INTERACTING PROTEIN-RELATED"/>
    <property type="match status" value="1"/>
</dbReference>
<evidence type="ECO:0000256" key="4">
    <source>
        <dbReference type="ARBA" id="ARBA00023136"/>
    </source>
</evidence>
<dbReference type="PATRIC" id="fig|932677.3.peg.3767"/>
<sequence length="246" mass="27946">MRSHFRMALCCLLVGNITQAWAEGLTLGAQGEANFTPYRQYKTQFSGLPYVGYDNNHVYIDGTEVGAYLIKDDTTQLKARWWYLDNEFDPGQSSDPALRQLDIRHSTMMGGISYQKITPVGAFRTELSADTLNESRGLLGTVAWAGQVSFMQLDVYPQVGVDWMNKQQASYYYGVNAQESERSGLPSWRHQGITPWLALAFDWHPVTPLHIYLQPKVTFLTGALRDSPMTDQQYYWTLSSGVTWTF</sequence>
<dbReference type="PANTHER" id="PTHR38776">
    <property type="entry name" value="MLTA-INTERACTING PROTEIN-RELATED"/>
    <property type="match status" value="1"/>
</dbReference>
<dbReference type="HOGENOM" id="CLU_063465_3_0_6"/>
<dbReference type="InterPro" id="IPR010583">
    <property type="entry name" value="MipA"/>
</dbReference>
<comment type="subcellular location">
    <subcellularLocation>
        <location evidence="1">Cell outer membrane</location>
    </subcellularLocation>
</comment>
<dbReference type="GO" id="GO:0009279">
    <property type="term" value="C:cell outer membrane"/>
    <property type="evidence" value="ECO:0007669"/>
    <property type="project" value="UniProtKB-SubCell"/>
</dbReference>
<dbReference type="RefSeq" id="WP_014594973.1">
    <property type="nucleotide sequence ID" value="NC_017531.2"/>
</dbReference>
<dbReference type="GO" id="GO:0009252">
    <property type="term" value="P:peptidoglycan biosynthetic process"/>
    <property type="evidence" value="ECO:0007669"/>
    <property type="project" value="TreeGrafter"/>
</dbReference>
<dbReference type="EMBL" id="AP012032">
    <property type="protein sequence ID" value="BAK13344.1"/>
    <property type="molecule type" value="Genomic_DNA"/>
</dbReference>
<feature type="signal peptide" evidence="6">
    <location>
        <begin position="1"/>
        <end position="22"/>
    </location>
</feature>
<evidence type="ECO:0000256" key="5">
    <source>
        <dbReference type="ARBA" id="ARBA00023237"/>
    </source>
</evidence>
<reference evidence="8" key="1">
    <citation type="journal article" date="2012" name="Appl. Microbiol. Biotechnol.">
        <title>The complete genome sequence of Pantoea ananatis AJ13355, an organism with great biotechnological potential.</title>
        <authorList>
            <person name="Hara Y."/>
            <person name="Kadotani N."/>
            <person name="Izui H."/>
            <person name="Katashkina J.I."/>
            <person name="Kuvaeva T.M."/>
            <person name="Andreeva I.G."/>
            <person name="Golubeva L.I."/>
            <person name="Malko D.B."/>
            <person name="Makeev V.J."/>
            <person name="Mashko S.V."/>
            <person name="Kozlov Y.I."/>
        </authorList>
    </citation>
    <scope>NUCLEOTIDE SEQUENCE [LARGE SCALE GENOMIC DNA]</scope>
    <source>
        <strain evidence="8">AJ13355</strain>
    </source>
</reference>
<gene>
    <name evidence="7" type="primary">mipA</name>
    <name evidence="7" type="ordered locus">PAJ_3264</name>
</gene>
<evidence type="ECO:0000313" key="8">
    <source>
        <dbReference type="Proteomes" id="UP000006690"/>
    </source>
</evidence>
<evidence type="ECO:0000256" key="1">
    <source>
        <dbReference type="ARBA" id="ARBA00004442"/>
    </source>
</evidence>
<dbReference type="Proteomes" id="UP000006690">
    <property type="component" value="Chromosome"/>
</dbReference>
<accession>A0A0H3L251</accession>
<keyword evidence="4" id="KW-0472">Membrane</keyword>
<evidence type="ECO:0000256" key="3">
    <source>
        <dbReference type="ARBA" id="ARBA00022729"/>
    </source>
</evidence>
<keyword evidence="3 6" id="KW-0732">Signal</keyword>
<keyword evidence="5" id="KW-0998">Cell outer membrane</keyword>
<protein>
    <submittedName>
        <fullName evidence="7">MltA-interacting protein MipA</fullName>
    </submittedName>
</protein>
<dbReference type="Pfam" id="PF06629">
    <property type="entry name" value="MipA"/>
    <property type="match status" value="1"/>
</dbReference>
<name>A0A0H3L251_PANAA</name>
<feature type="chain" id="PRO_5002614502" evidence="6">
    <location>
        <begin position="23"/>
        <end position="246"/>
    </location>
</feature>